<evidence type="ECO:0000313" key="6">
    <source>
        <dbReference type="EMBL" id="CAH3116952.1"/>
    </source>
</evidence>
<dbReference type="EMBL" id="CALNXK010000030">
    <property type="protein sequence ID" value="CAH3116952.1"/>
    <property type="molecule type" value="Genomic_DNA"/>
</dbReference>
<evidence type="ECO:0000259" key="5">
    <source>
        <dbReference type="Pfam" id="PF20266"/>
    </source>
</evidence>
<comment type="cofactor">
    <cofactor evidence="1">
        <name>Mg(2+)</name>
        <dbReference type="ChEBI" id="CHEBI:18420"/>
    </cofactor>
</comment>
<comment type="similarity">
    <text evidence="2">Belongs to the mab-21 family.</text>
</comment>
<dbReference type="Gene3D" id="1.10.1410.40">
    <property type="match status" value="1"/>
</dbReference>
<keyword evidence="7" id="KW-1185">Reference proteome</keyword>
<evidence type="ECO:0000313" key="7">
    <source>
        <dbReference type="Proteomes" id="UP001159405"/>
    </source>
</evidence>
<dbReference type="Proteomes" id="UP001159405">
    <property type="component" value="Unassembled WGS sequence"/>
</dbReference>
<evidence type="ECO:0000256" key="2">
    <source>
        <dbReference type="ARBA" id="ARBA00008307"/>
    </source>
</evidence>
<evidence type="ECO:0000256" key="1">
    <source>
        <dbReference type="ARBA" id="ARBA00001946"/>
    </source>
</evidence>
<reference evidence="6 7" key="1">
    <citation type="submission" date="2022-05" db="EMBL/GenBank/DDBJ databases">
        <authorList>
            <consortium name="Genoscope - CEA"/>
            <person name="William W."/>
        </authorList>
    </citation>
    <scope>NUCLEOTIDE SEQUENCE [LARGE SCALE GENOMIC DNA]</scope>
</reference>
<evidence type="ECO:0000256" key="3">
    <source>
        <dbReference type="ARBA" id="ARBA00022840"/>
    </source>
</evidence>
<dbReference type="Pfam" id="PF20266">
    <property type="entry name" value="Mab-21_C"/>
    <property type="match status" value="1"/>
</dbReference>
<protein>
    <submittedName>
        <fullName evidence="6">Uncharacterized protein</fullName>
    </submittedName>
</protein>
<feature type="non-terminal residue" evidence="6">
    <location>
        <position position="1"/>
    </location>
</feature>
<organism evidence="6 7">
    <name type="scientific">Porites lobata</name>
    <dbReference type="NCBI Taxonomy" id="104759"/>
    <lineage>
        <taxon>Eukaryota</taxon>
        <taxon>Metazoa</taxon>
        <taxon>Cnidaria</taxon>
        <taxon>Anthozoa</taxon>
        <taxon>Hexacorallia</taxon>
        <taxon>Scleractinia</taxon>
        <taxon>Fungiina</taxon>
        <taxon>Poritidae</taxon>
        <taxon>Porites</taxon>
    </lineage>
</organism>
<keyword evidence="3" id="KW-0547">Nucleotide-binding</keyword>
<gene>
    <name evidence="6" type="ORF">PLOB_00025437</name>
</gene>
<dbReference type="Pfam" id="PF03281">
    <property type="entry name" value="Mab-21"/>
    <property type="match status" value="1"/>
</dbReference>
<dbReference type="InterPro" id="IPR024810">
    <property type="entry name" value="MAB21L/cGLR"/>
</dbReference>
<sequence>SLNSNPQWIENVLLKLQATERIQDSVEESFELVQAVVNILLSAVANYDAKFSFHPVDSSSFFVAKAANHFELLVFLSSCCLRPGDVRFQGGMACAGHAVIELLKNTNSHTTWKNLCRTSKLGKDYLSSKMLRSELSRLLSKLLEDMSYLQNYHNRKMEGIEIKNLSNEDICLEVNIRGLNLIVNLVAAIDFEGVWPGSDEVSIVGEKSCKHISNTLSKRKPVNCGVQLVSKSSPKEYHWKIWFCKAERLELNFNRFSQRQKCFQLLKTFVYSELGCDFIKPYHLQTVLLYESAKFPDESQWTLEKLPERFCGLINLLQSFVNDKCCPHFFIPSLNLFTALSSQHQRIFRQRVKFLKDTLLAIGFVLLVAPKRAVFRDLELNSLLAFLFVFLRKKNSLDVRKNASLCDSDPSNQLQMSRNNSAQVFQQTSTRELRPYTQARPNRSVVRSSPCGEYDELCQLETEDQLEMNGFWLCFGFCLIYHDPS</sequence>
<feature type="domain" description="Mab-21-like HhH/H2TH-like" evidence="5">
    <location>
        <begin position="259"/>
        <end position="352"/>
    </location>
</feature>
<accession>A0ABN8NQ79</accession>
<dbReference type="PANTHER" id="PTHR10656">
    <property type="entry name" value="CELL FATE DETERMINING PROTEIN MAB21-RELATED"/>
    <property type="match status" value="1"/>
</dbReference>
<feature type="domain" description="Mab-21-like nucleotidyltransferase" evidence="4">
    <location>
        <begin position="67"/>
        <end position="248"/>
    </location>
</feature>
<keyword evidence="3" id="KW-0067">ATP-binding</keyword>
<comment type="caution">
    <text evidence="6">The sequence shown here is derived from an EMBL/GenBank/DDBJ whole genome shotgun (WGS) entry which is preliminary data.</text>
</comment>
<evidence type="ECO:0000259" key="4">
    <source>
        <dbReference type="Pfam" id="PF03281"/>
    </source>
</evidence>
<dbReference type="SMART" id="SM01265">
    <property type="entry name" value="Mab-21"/>
    <property type="match status" value="1"/>
</dbReference>
<dbReference type="InterPro" id="IPR046906">
    <property type="entry name" value="Mab-21_HhH/H2TH-like"/>
</dbReference>
<proteinExistence type="inferred from homology"/>
<dbReference type="InterPro" id="IPR046903">
    <property type="entry name" value="Mab-21-like_nuc_Trfase"/>
</dbReference>
<dbReference type="PANTHER" id="PTHR10656:SF70">
    <property type="entry name" value="PROTEIN MAB-21-RELATED"/>
    <property type="match status" value="1"/>
</dbReference>
<name>A0ABN8NQ79_9CNID</name>